<sequence length="399" mass="45643">MEMDIDRISSLPEPVQETILLRLPVKDTIRTSVLSRQWRSRWANLPEVKVNDKGLEKDELVKLIDRLLLLHTGQIQAFHLHLGKLECFAEIDGWILFLSRRGVRDIALKFEVGELYKLPSHLYSCQDLEHLQVSGCIFRQPPSFQCFEYLTELHLHYVTIDPNVLENLVSKCVRLNGLRLYWIEGCSNLKIHNPNLGDIKVWSDFEDICFTNTENLYHVEIASRTLPAKGKTGSLVEFFSSLPAIQILAIDNSCLKYLILDGVPEIPPLVCVHLWELSVEVNFRVPTEISAALYLFKCTPNIEELQIMASEETTSMEEPVQSILHTPGIVNFSFHLLKKVKFIGFTGLKPELDMISFLLTNSRVLEKMIIKSTLEEASKASKELLQFKRASAHAQIFLD</sequence>
<dbReference type="InterPro" id="IPR001810">
    <property type="entry name" value="F-box_dom"/>
</dbReference>
<evidence type="ECO:0000259" key="1">
    <source>
        <dbReference type="SMART" id="SM00579"/>
    </source>
</evidence>
<dbReference type="Pfam" id="PF08387">
    <property type="entry name" value="FBD"/>
    <property type="match status" value="1"/>
</dbReference>
<gene>
    <name evidence="2" type="ORF">IFM89_037071</name>
</gene>
<reference evidence="2 3" key="1">
    <citation type="submission" date="2020-10" db="EMBL/GenBank/DDBJ databases">
        <title>The Coptis chinensis genome and diversification of protoberbering-type alkaloids.</title>
        <authorList>
            <person name="Wang B."/>
            <person name="Shu S."/>
            <person name="Song C."/>
            <person name="Liu Y."/>
        </authorList>
    </citation>
    <scope>NUCLEOTIDE SEQUENCE [LARGE SCALE GENOMIC DNA]</scope>
    <source>
        <strain evidence="2">HL-2020</strain>
        <tissue evidence="2">Leaf</tissue>
    </source>
</reference>
<dbReference type="PANTHER" id="PTHR31639:SF237">
    <property type="entry name" value="F-BOX DOMAIN-CONTAINING PROTEIN"/>
    <property type="match status" value="1"/>
</dbReference>
<dbReference type="AlphaFoldDB" id="A0A835HSE4"/>
<dbReference type="SUPFAM" id="SSF52047">
    <property type="entry name" value="RNI-like"/>
    <property type="match status" value="1"/>
</dbReference>
<organism evidence="2 3">
    <name type="scientific">Coptis chinensis</name>
    <dbReference type="NCBI Taxonomy" id="261450"/>
    <lineage>
        <taxon>Eukaryota</taxon>
        <taxon>Viridiplantae</taxon>
        <taxon>Streptophyta</taxon>
        <taxon>Embryophyta</taxon>
        <taxon>Tracheophyta</taxon>
        <taxon>Spermatophyta</taxon>
        <taxon>Magnoliopsida</taxon>
        <taxon>Ranunculales</taxon>
        <taxon>Ranunculaceae</taxon>
        <taxon>Coptidoideae</taxon>
        <taxon>Coptis</taxon>
    </lineage>
</organism>
<dbReference type="OrthoDB" id="629734at2759"/>
<evidence type="ECO:0000313" key="2">
    <source>
        <dbReference type="EMBL" id="KAF9603572.1"/>
    </source>
</evidence>
<dbReference type="InterPro" id="IPR032675">
    <property type="entry name" value="LRR_dom_sf"/>
</dbReference>
<dbReference type="SUPFAM" id="SSF81383">
    <property type="entry name" value="F-box domain"/>
    <property type="match status" value="1"/>
</dbReference>
<accession>A0A835HSE4</accession>
<dbReference type="SMART" id="SM00579">
    <property type="entry name" value="FBD"/>
    <property type="match status" value="1"/>
</dbReference>
<dbReference type="InterPro" id="IPR053781">
    <property type="entry name" value="F-box_AtFBL13-like"/>
</dbReference>
<dbReference type="InterPro" id="IPR036047">
    <property type="entry name" value="F-box-like_dom_sf"/>
</dbReference>
<dbReference type="Pfam" id="PF24758">
    <property type="entry name" value="LRR_At5g56370"/>
    <property type="match status" value="1"/>
</dbReference>
<dbReference type="Gene3D" id="3.80.10.10">
    <property type="entry name" value="Ribonuclease Inhibitor"/>
    <property type="match status" value="1"/>
</dbReference>
<keyword evidence="3" id="KW-1185">Reference proteome</keyword>
<dbReference type="CDD" id="cd22160">
    <property type="entry name" value="F-box_AtFBL13-like"/>
    <property type="match status" value="1"/>
</dbReference>
<dbReference type="Pfam" id="PF00646">
    <property type="entry name" value="F-box"/>
    <property type="match status" value="1"/>
</dbReference>
<evidence type="ECO:0000313" key="3">
    <source>
        <dbReference type="Proteomes" id="UP000631114"/>
    </source>
</evidence>
<dbReference type="InterPro" id="IPR006566">
    <property type="entry name" value="FBD"/>
</dbReference>
<dbReference type="EMBL" id="JADFTS010000006">
    <property type="protein sequence ID" value="KAF9603572.1"/>
    <property type="molecule type" value="Genomic_DNA"/>
</dbReference>
<comment type="caution">
    <text evidence="2">The sequence shown here is derived from an EMBL/GenBank/DDBJ whole genome shotgun (WGS) entry which is preliminary data.</text>
</comment>
<dbReference type="InterPro" id="IPR055411">
    <property type="entry name" value="LRR_FXL15/At3g58940/PEG3-like"/>
</dbReference>
<dbReference type="PANTHER" id="PTHR31639">
    <property type="entry name" value="F-BOX PROTEIN-LIKE"/>
    <property type="match status" value="1"/>
</dbReference>
<proteinExistence type="predicted"/>
<feature type="domain" description="FBD" evidence="1">
    <location>
        <begin position="332"/>
        <end position="399"/>
    </location>
</feature>
<dbReference type="Proteomes" id="UP000631114">
    <property type="component" value="Unassembled WGS sequence"/>
</dbReference>
<protein>
    <recommendedName>
        <fullName evidence="1">FBD domain-containing protein</fullName>
    </recommendedName>
</protein>
<name>A0A835HSE4_9MAGN</name>